<dbReference type="EnsemblPlants" id="OB11G19460.1">
    <property type="protein sequence ID" value="OB11G19460.1"/>
    <property type="gene ID" value="OB11G19460"/>
</dbReference>
<reference evidence="1" key="2">
    <citation type="submission" date="2013-04" db="UniProtKB">
        <authorList>
            <consortium name="EnsemblPlants"/>
        </authorList>
    </citation>
    <scope>IDENTIFICATION</scope>
</reference>
<dbReference type="AlphaFoldDB" id="J3N810"/>
<reference evidence="1" key="1">
    <citation type="journal article" date="2013" name="Nat. Commun.">
        <title>Whole-genome sequencing of Oryza brachyantha reveals mechanisms underlying Oryza genome evolution.</title>
        <authorList>
            <person name="Chen J."/>
            <person name="Huang Q."/>
            <person name="Gao D."/>
            <person name="Wang J."/>
            <person name="Lang Y."/>
            <person name="Liu T."/>
            <person name="Li B."/>
            <person name="Bai Z."/>
            <person name="Luis Goicoechea J."/>
            <person name="Liang C."/>
            <person name="Chen C."/>
            <person name="Zhang W."/>
            <person name="Sun S."/>
            <person name="Liao Y."/>
            <person name="Zhang X."/>
            <person name="Yang L."/>
            <person name="Song C."/>
            <person name="Wang M."/>
            <person name="Shi J."/>
            <person name="Liu G."/>
            <person name="Liu J."/>
            <person name="Zhou H."/>
            <person name="Zhou W."/>
            <person name="Yu Q."/>
            <person name="An N."/>
            <person name="Chen Y."/>
            <person name="Cai Q."/>
            <person name="Wang B."/>
            <person name="Liu B."/>
            <person name="Min J."/>
            <person name="Huang Y."/>
            <person name="Wu H."/>
            <person name="Li Z."/>
            <person name="Zhang Y."/>
            <person name="Yin Y."/>
            <person name="Song W."/>
            <person name="Jiang J."/>
            <person name="Jackson S.A."/>
            <person name="Wing R.A."/>
            <person name="Wang J."/>
            <person name="Chen M."/>
        </authorList>
    </citation>
    <scope>NUCLEOTIDE SEQUENCE [LARGE SCALE GENOMIC DNA]</scope>
    <source>
        <strain evidence="1">cv. IRGC 101232</strain>
    </source>
</reference>
<proteinExistence type="predicted"/>
<sequence>MFLFAQPTMTQMADQNLPFTFAIDRRNRCVLTENGESAGQHHETTAVHTDIVTTVVHAQAAQL</sequence>
<evidence type="ECO:0000313" key="1">
    <source>
        <dbReference type="EnsemblPlants" id="OB11G19460.1"/>
    </source>
</evidence>
<protein>
    <submittedName>
        <fullName evidence="1">Uncharacterized protein</fullName>
    </submittedName>
</protein>
<evidence type="ECO:0000313" key="2">
    <source>
        <dbReference type="Proteomes" id="UP000006038"/>
    </source>
</evidence>
<organism evidence="1">
    <name type="scientific">Oryza brachyantha</name>
    <name type="common">malo sina</name>
    <dbReference type="NCBI Taxonomy" id="4533"/>
    <lineage>
        <taxon>Eukaryota</taxon>
        <taxon>Viridiplantae</taxon>
        <taxon>Streptophyta</taxon>
        <taxon>Embryophyta</taxon>
        <taxon>Tracheophyta</taxon>
        <taxon>Spermatophyta</taxon>
        <taxon>Magnoliopsida</taxon>
        <taxon>Liliopsida</taxon>
        <taxon>Poales</taxon>
        <taxon>Poaceae</taxon>
        <taxon>BOP clade</taxon>
        <taxon>Oryzoideae</taxon>
        <taxon>Oryzeae</taxon>
        <taxon>Oryzinae</taxon>
        <taxon>Oryza</taxon>
    </lineage>
</organism>
<name>J3N810_ORYBR</name>
<dbReference type="Gramene" id="OB11G19460.1">
    <property type="protein sequence ID" value="OB11G19460.1"/>
    <property type="gene ID" value="OB11G19460"/>
</dbReference>
<keyword evidence="2" id="KW-1185">Reference proteome</keyword>
<dbReference type="Proteomes" id="UP000006038">
    <property type="component" value="Chromosome 11"/>
</dbReference>
<dbReference type="HOGENOM" id="CLU_2889386_0_0_1"/>
<accession>J3N810</accession>